<reference evidence="2 3" key="1">
    <citation type="submission" date="2018-08" db="EMBL/GenBank/DDBJ databases">
        <title>Aphanomyces genome sequencing and annotation.</title>
        <authorList>
            <person name="Minardi D."/>
            <person name="Oidtmann B."/>
            <person name="Van Der Giezen M."/>
            <person name="Studholme D.J."/>
        </authorList>
    </citation>
    <scope>NUCLEOTIDE SEQUENCE [LARGE SCALE GENOMIC DNA]</scope>
    <source>
        <strain evidence="2 3">197901</strain>
    </source>
</reference>
<dbReference type="PANTHER" id="PTHR10644">
    <property type="entry name" value="DNA REPAIR/RNA PROCESSING CPSF FAMILY"/>
    <property type="match status" value="1"/>
</dbReference>
<evidence type="ECO:0000259" key="1">
    <source>
        <dbReference type="Pfam" id="PF10433"/>
    </source>
</evidence>
<dbReference type="AlphaFoldDB" id="A0A397EV23"/>
<sequence>MSHTQHFLCHRDLVQSTGVLFSLFGSFCSASSADLVVIYAQRIDVYRVESFSPSNPAPSSSITLHLLHTFSLSGVVQCAQLVHVKKSTACLALTFSPAKLVLVRYQAGALVTVAMHNFEEDGMGLGTALQGERFGRTQFSGISSIPLTMADPDHRCLSMLLYQDQLLVIPLQDSRGTDEDNEDGGDMYEIASLKMEDKTRTEQYASTLSSFGLDGVVGRTFMLRLKELDIRGKIIDFAFLEGLHPKIWSVANLPSDCFKISPCPAPLGGAIVFAQNAILYFNQNQYFGLATTSFADKTTDTAKLPLHRSPLLDETFLASNCRTSLLNADEMVLNVEGQLFVLSLPSHRSLKQKGFYGPEVCQLMLRRLSSSKVAAATAMAVDMQRHLIFVGTRNGDSQLLWYHTDTHDVPACPVPVPDDLESDDEDVYLYGHRLVAVTAEDDVQPHDTVSKAAEFAAYSVDLVDQLPAIGQVTSMDMGVDVDMEGVAPKETLVLSGGVGDQSS</sequence>
<dbReference type="InterPro" id="IPR018846">
    <property type="entry name" value="Beta-prop_RSE1/DDB1/CPSF1_1st"/>
</dbReference>
<gene>
    <name evidence="2" type="ORF">DYB31_008140</name>
</gene>
<accession>A0A397EV23</accession>
<dbReference type="Proteomes" id="UP000266196">
    <property type="component" value="Unassembled WGS sequence"/>
</dbReference>
<dbReference type="Pfam" id="PF10433">
    <property type="entry name" value="Beta-prop_RSE1_1st"/>
    <property type="match status" value="1"/>
</dbReference>
<organism evidence="2 3">
    <name type="scientific">Aphanomyces astaci</name>
    <name type="common">Crayfish plague agent</name>
    <dbReference type="NCBI Taxonomy" id="112090"/>
    <lineage>
        <taxon>Eukaryota</taxon>
        <taxon>Sar</taxon>
        <taxon>Stramenopiles</taxon>
        <taxon>Oomycota</taxon>
        <taxon>Saprolegniomycetes</taxon>
        <taxon>Saprolegniales</taxon>
        <taxon>Verrucalvaceae</taxon>
        <taxon>Aphanomyces</taxon>
    </lineage>
</organism>
<feature type="domain" description="RSE1/DDB1/CPSF1 first beta-propeller" evidence="1">
    <location>
        <begin position="22"/>
        <end position="400"/>
    </location>
</feature>
<dbReference type="InterPro" id="IPR050358">
    <property type="entry name" value="RSE1/DDB1/CFT1"/>
</dbReference>
<comment type="caution">
    <text evidence="2">The sequence shown here is derived from an EMBL/GenBank/DDBJ whole genome shotgun (WGS) entry which is preliminary data.</text>
</comment>
<name>A0A397EV23_APHAT</name>
<evidence type="ECO:0000313" key="3">
    <source>
        <dbReference type="Proteomes" id="UP000266196"/>
    </source>
</evidence>
<dbReference type="EMBL" id="QUTE01012856">
    <property type="protein sequence ID" value="RHZ05993.1"/>
    <property type="molecule type" value="Genomic_DNA"/>
</dbReference>
<evidence type="ECO:0000313" key="2">
    <source>
        <dbReference type="EMBL" id="RHZ05993.1"/>
    </source>
</evidence>
<proteinExistence type="predicted"/>
<dbReference type="VEuPathDB" id="FungiDB:H257_11878"/>
<dbReference type="InterPro" id="IPR015943">
    <property type="entry name" value="WD40/YVTN_repeat-like_dom_sf"/>
</dbReference>
<feature type="non-terminal residue" evidence="2">
    <location>
        <position position="503"/>
    </location>
</feature>
<dbReference type="Gene3D" id="2.130.10.10">
    <property type="entry name" value="YVTN repeat-like/Quinoprotein amine dehydrogenase"/>
    <property type="match status" value="2"/>
</dbReference>
<protein>
    <recommendedName>
        <fullName evidence="1">RSE1/DDB1/CPSF1 first beta-propeller domain-containing protein</fullName>
    </recommendedName>
</protein>